<feature type="region of interest" description="Disordered" evidence="1">
    <location>
        <begin position="130"/>
        <end position="176"/>
    </location>
</feature>
<dbReference type="EMBL" id="JAUSZI010000002">
    <property type="protein sequence ID" value="MDQ1031290.1"/>
    <property type="molecule type" value="Genomic_DNA"/>
</dbReference>
<evidence type="ECO:0000313" key="3">
    <source>
        <dbReference type="Proteomes" id="UP001230328"/>
    </source>
</evidence>
<dbReference type="RefSeq" id="WP_307527328.1">
    <property type="nucleotide sequence ID" value="NZ_JAUSZI010000002.1"/>
</dbReference>
<evidence type="ECO:0000313" key="2">
    <source>
        <dbReference type="EMBL" id="MDQ1031290.1"/>
    </source>
</evidence>
<sequence>MSFFSRIGFIETEEQERARLAQAPEGSINHYLSTLPVTIEEWPKDLLVELPWEPPRTDRPYHVVVVPIEFRKDALPEGVEEELLPRKLHSGSWMCAVVFSDHPSYPVGGFRIDVPAAEIARGRKVDLAGYRAPLSSETSRPESPGKQPPSESRGHPFAAGGAPKTAAGRKISEAPS</sequence>
<reference evidence="2 3" key="1">
    <citation type="submission" date="2023-07" db="EMBL/GenBank/DDBJ databases">
        <title>Comparative genomics of wheat-associated soil bacteria to identify genetic determinants of phenazine resistance.</title>
        <authorList>
            <person name="Mouncey N."/>
        </authorList>
    </citation>
    <scope>NUCLEOTIDE SEQUENCE [LARGE SCALE GENOMIC DNA]</scope>
    <source>
        <strain evidence="2 3">V2I4</strain>
    </source>
</reference>
<name>A0ABU0T657_9ACTN</name>
<keyword evidence="3" id="KW-1185">Reference proteome</keyword>
<accession>A0ABU0T657</accession>
<organism evidence="2 3">
    <name type="scientific">Streptomyces umbrinus</name>
    <dbReference type="NCBI Taxonomy" id="67370"/>
    <lineage>
        <taxon>Bacteria</taxon>
        <taxon>Bacillati</taxon>
        <taxon>Actinomycetota</taxon>
        <taxon>Actinomycetes</taxon>
        <taxon>Kitasatosporales</taxon>
        <taxon>Streptomycetaceae</taxon>
        <taxon>Streptomyces</taxon>
        <taxon>Streptomyces phaeochromogenes group</taxon>
    </lineage>
</organism>
<evidence type="ECO:0000256" key="1">
    <source>
        <dbReference type="SAM" id="MobiDB-lite"/>
    </source>
</evidence>
<protein>
    <submittedName>
        <fullName evidence="2">Uncharacterized protein</fullName>
    </submittedName>
</protein>
<gene>
    <name evidence="2" type="ORF">QF035_008872</name>
</gene>
<dbReference type="Proteomes" id="UP001230328">
    <property type="component" value="Unassembled WGS sequence"/>
</dbReference>
<proteinExistence type="predicted"/>
<comment type="caution">
    <text evidence="2">The sequence shown here is derived from an EMBL/GenBank/DDBJ whole genome shotgun (WGS) entry which is preliminary data.</text>
</comment>